<evidence type="ECO:0000256" key="1">
    <source>
        <dbReference type="SAM" id="Phobius"/>
    </source>
</evidence>
<gene>
    <name evidence="2" type="ORF">CIL03_18670</name>
</gene>
<dbReference type="EMBL" id="NPMS01000016">
    <property type="protein sequence ID" value="OZU87054.1"/>
    <property type="molecule type" value="Genomic_DNA"/>
</dbReference>
<proteinExistence type="predicted"/>
<dbReference type="Proteomes" id="UP000216498">
    <property type="component" value="Unassembled WGS sequence"/>
</dbReference>
<protein>
    <submittedName>
        <fullName evidence="2">Uncharacterized protein</fullName>
    </submittedName>
</protein>
<feature type="transmembrane region" description="Helical" evidence="1">
    <location>
        <begin position="49"/>
        <end position="71"/>
    </location>
</feature>
<accession>A0A265N6G2</accession>
<keyword evidence="1" id="KW-1133">Transmembrane helix</keyword>
<dbReference type="OrthoDB" id="2429101at2"/>
<evidence type="ECO:0000313" key="3">
    <source>
        <dbReference type="Proteomes" id="UP000216498"/>
    </source>
</evidence>
<keyword evidence="3" id="KW-1185">Reference proteome</keyword>
<comment type="caution">
    <text evidence="2">The sequence shown here is derived from an EMBL/GenBank/DDBJ whole genome shotgun (WGS) entry which is preliminary data.</text>
</comment>
<dbReference type="AlphaFoldDB" id="A0A265N6G2"/>
<evidence type="ECO:0000313" key="2">
    <source>
        <dbReference type="EMBL" id="OZU87054.1"/>
    </source>
</evidence>
<name>A0A265N6G2_9BACI</name>
<keyword evidence="1" id="KW-0472">Membrane</keyword>
<reference evidence="2 3" key="1">
    <citation type="submission" date="2017-08" db="EMBL/GenBank/DDBJ databases">
        <title>Virgibacillus indicus sp. nov. and Virgibacillus profoundi sp. nov, two moderately halophilic bacteria isolated from marine sediment by using the Microfluidic Streak Plate.</title>
        <authorList>
            <person name="Xu B."/>
            <person name="Hu B."/>
            <person name="Wang J."/>
            <person name="Zhu Y."/>
            <person name="Huang L."/>
            <person name="Du W."/>
            <person name="Huang Y."/>
        </authorList>
    </citation>
    <scope>NUCLEOTIDE SEQUENCE [LARGE SCALE GENOMIC DNA]</scope>
    <source>
        <strain evidence="2 3">IO3-P2-C2</strain>
    </source>
</reference>
<keyword evidence="1" id="KW-0812">Transmembrane</keyword>
<sequence>MDSLLWITIGFIISGFVVLFSMKKGMESKLAFIKANMESEESSGKTKSIVWWIVSTIAWGIVSIILIVWWFHNHFG</sequence>
<organism evidence="2 3">
    <name type="scientific">Virgibacillus indicus</name>
    <dbReference type="NCBI Taxonomy" id="2024554"/>
    <lineage>
        <taxon>Bacteria</taxon>
        <taxon>Bacillati</taxon>
        <taxon>Bacillota</taxon>
        <taxon>Bacilli</taxon>
        <taxon>Bacillales</taxon>
        <taxon>Bacillaceae</taxon>
        <taxon>Virgibacillus</taxon>
    </lineage>
</organism>
<feature type="transmembrane region" description="Helical" evidence="1">
    <location>
        <begin position="6"/>
        <end position="22"/>
    </location>
</feature>
<dbReference type="RefSeq" id="WP_094887402.1">
    <property type="nucleotide sequence ID" value="NZ_NPMS01000016.1"/>
</dbReference>